<dbReference type="InterPro" id="IPR029703">
    <property type="entry name" value="POL2"/>
</dbReference>
<evidence type="ECO:0000256" key="6">
    <source>
        <dbReference type="ARBA" id="ARBA00022705"/>
    </source>
</evidence>
<keyword evidence="10 15" id="KW-0239">DNA-directed DNA polymerase</keyword>
<evidence type="ECO:0000256" key="10">
    <source>
        <dbReference type="ARBA" id="ARBA00022932"/>
    </source>
</evidence>
<dbReference type="PANTHER" id="PTHR10670:SF0">
    <property type="entry name" value="DNA POLYMERASE EPSILON CATALYTIC SUBUNIT A"/>
    <property type="match status" value="1"/>
</dbReference>
<comment type="cofactor">
    <cofactor evidence="15">
        <name>[4Fe-4S] cluster</name>
        <dbReference type="ChEBI" id="CHEBI:49883"/>
    </cofactor>
</comment>
<evidence type="ECO:0000256" key="11">
    <source>
        <dbReference type="ARBA" id="ARBA00023004"/>
    </source>
</evidence>
<dbReference type="GO" id="GO:0006287">
    <property type="term" value="P:base-excision repair, gap-filling"/>
    <property type="evidence" value="ECO:0007669"/>
    <property type="project" value="TreeGrafter"/>
</dbReference>
<dbReference type="Proteomes" id="UP001152888">
    <property type="component" value="Unassembled WGS sequence"/>
</dbReference>
<sequence>MRKGARWHSMEMAGIVCYTGANIIMKAREIIEQVGRPLELDTDGIWCILPASFPENFTILATHEKKQKFNISYPNTVLNSMVKEYFTNDQYHELVNPENFEYKIRSENSIFFEVDGPYKAMVLPASKEEGKKLKKRYAVFNFDGSLAELKGFEVKRRGELQLIKNFQSSVFEAFLKGDTLESCYAAVSQVADYWLDVLFSKGRNMPDSELFDLISENRSMSKKLDEYGGQKSTSISTAKRLAEFLGDQMVKDAGLACKYVISRKPEGAPVTERAIPLAIFQSEEAIQKHYLRKWLKDSSLGEIDIRDILDWDYYIERLGGAIQKIITIPAAMQGVPNPVPRVRHPDWLHKKILEKNDNFKQRRITDMFTHSAKPVDQFGSSNGTDSNMGDIEDGGRSNRSNFKSPVAVVTKRKRGSDKENEFSEEDLNKTWREVLGNPPSIGDTKEQHAAWILFQKRKWLFQSLQKNLGQKNKKTKTTGTSAAVLRSSAAGTLGSFIQRAQRMLLTSPWQVLQIAATNVPGEFRLWALVQNELHMVKLIVPRIFYANLKSPKIVEEGALFKKCNRTLPRSKQVYHLYKYSVPEEVFQEHGKKLYLDQTDPNVEGVYETQVTPMLRALMHIGCVCKVTRGVQSMDKFNLDDLDMISIARQPYLPKDNMKHLYFYHHRHPTKPQHMFGLCLTPLKKIIILVVDTVRTNLMPNMVNLYNAERMTKLQKNADDELLPPDELTFEVRVETDINLVYKMLQKHLQAYKDEKKGPTLLAVQSTMDMSDLQKSIPHFNEFPLVQIFVQDIEELYNVMDWQKIGAKALVRHYLNSERVLELMSEQCRYFHVPLGNMPEDPALFGADIFYARHLTKHNHVLWCSPTDKPDLGGSQETDSRLLAENQEGSTEVCNQAGWYASVCIELDIDSLAINTLLQSHHVSDIEGTSNVVAFDAVATTTINDMVSGNQPLTSYDESARCAEAFKILRIMATGWMRDISVYRNVFADFQVIHFYRWLRSAKALLYDPALLRTLQNLMKKLFLQLVAEFKRLGCMIIYANFDKIVICSKRRKAKDALDNMEFIVSSIRNKELFHSLEITYRRCWEHLVWLDPANFGGVQGKLPEDMQNEITQNGEKDGEEKDDDDEESDDPVVVMNWNIAEILPETANCRNNFNAVIAGYINAIYTYIKKNEDRINMVVLSQPSLGLGQYDNVTEYAKDLLADEMSQTLFRMTEKIDSRLPPLPDGTSAALDFVKAVCHILGLDPAMQDAVDTLKSNLLRLINVGEFSEKAVWYDQTVSYVVPQIICKSCNHCRDIDLGRDQYRSDSAWLCPLCNTPYDNVEIECIMLEIINRKFLAYNLQDLQCKKCNQIKLENLARHCQCSSEFKCILSRDDIIKLLQTFLSLGKRFHMPALTETVEDILKLT</sequence>
<keyword evidence="19" id="KW-1185">Reference proteome</keyword>
<name>A0A9P0M5F4_ACAOB</name>
<dbReference type="InterPro" id="IPR023211">
    <property type="entry name" value="DNA_pol_palm_dom_sf"/>
</dbReference>
<gene>
    <name evidence="18" type="ORF">ACAOBT_LOCUS28479</name>
</gene>
<dbReference type="Pfam" id="PF22912">
    <property type="entry name" value="zf-DPOE"/>
    <property type="match status" value="1"/>
</dbReference>
<keyword evidence="9 15" id="KW-0862">Zinc</keyword>
<evidence type="ECO:0000313" key="19">
    <source>
        <dbReference type="Proteomes" id="UP001152888"/>
    </source>
</evidence>
<evidence type="ECO:0000256" key="8">
    <source>
        <dbReference type="ARBA" id="ARBA00022771"/>
    </source>
</evidence>
<keyword evidence="7 15" id="KW-0479">Metal-binding</keyword>
<evidence type="ECO:0000256" key="12">
    <source>
        <dbReference type="ARBA" id="ARBA00023014"/>
    </source>
</evidence>
<feature type="domain" description="DNA polymerase epsilon catalytic subunit A C-terminal" evidence="17">
    <location>
        <begin position="700"/>
        <end position="1098"/>
    </location>
</feature>
<evidence type="ECO:0000256" key="7">
    <source>
        <dbReference type="ARBA" id="ARBA00022723"/>
    </source>
</evidence>
<organism evidence="18 19">
    <name type="scientific">Acanthoscelides obtectus</name>
    <name type="common">Bean weevil</name>
    <name type="synonym">Bruchus obtectus</name>
    <dbReference type="NCBI Taxonomy" id="200917"/>
    <lineage>
        <taxon>Eukaryota</taxon>
        <taxon>Metazoa</taxon>
        <taxon>Ecdysozoa</taxon>
        <taxon>Arthropoda</taxon>
        <taxon>Hexapoda</taxon>
        <taxon>Insecta</taxon>
        <taxon>Pterygota</taxon>
        <taxon>Neoptera</taxon>
        <taxon>Endopterygota</taxon>
        <taxon>Coleoptera</taxon>
        <taxon>Polyphaga</taxon>
        <taxon>Cucujiformia</taxon>
        <taxon>Chrysomeloidea</taxon>
        <taxon>Chrysomelidae</taxon>
        <taxon>Bruchinae</taxon>
        <taxon>Bruchini</taxon>
        <taxon>Acanthoscelides</taxon>
    </lineage>
</organism>
<evidence type="ECO:0000256" key="15">
    <source>
        <dbReference type="RuleBase" id="RU365029"/>
    </source>
</evidence>
<dbReference type="GO" id="GO:0008622">
    <property type="term" value="C:epsilon DNA polymerase complex"/>
    <property type="evidence" value="ECO:0007669"/>
    <property type="project" value="InterPro"/>
</dbReference>
<dbReference type="GO" id="GO:0008270">
    <property type="term" value="F:zinc ion binding"/>
    <property type="evidence" value="ECO:0007669"/>
    <property type="project" value="UniProtKB-KW"/>
</dbReference>
<dbReference type="GO" id="GO:0006297">
    <property type="term" value="P:nucleotide-excision repair, DNA gap filling"/>
    <property type="evidence" value="ECO:0007669"/>
    <property type="project" value="TreeGrafter"/>
</dbReference>
<proteinExistence type="inferred from homology"/>
<evidence type="ECO:0000256" key="14">
    <source>
        <dbReference type="ARBA" id="ARBA00023242"/>
    </source>
</evidence>
<dbReference type="InterPro" id="IPR055191">
    <property type="entry name" value="POL2_thumb"/>
</dbReference>
<dbReference type="GO" id="GO:0006272">
    <property type="term" value="P:leading strand elongation"/>
    <property type="evidence" value="ECO:0007669"/>
    <property type="project" value="TreeGrafter"/>
</dbReference>
<dbReference type="EC" id="2.7.7.7" evidence="15"/>
<keyword evidence="3 15" id="KW-0004">4Fe-4S</keyword>
<evidence type="ECO:0000259" key="17">
    <source>
        <dbReference type="SMART" id="SM01159"/>
    </source>
</evidence>
<feature type="compositionally biased region" description="Polar residues" evidence="16">
    <location>
        <begin position="378"/>
        <end position="387"/>
    </location>
</feature>
<keyword evidence="13 15" id="KW-0238">DNA-binding</keyword>
<dbReference type="GO" id="GO:0051539">
    <property type="term" value="F:4 iron, 4 sulfur cluster binding"/>
    <property type="evidence" value="ECO:0007669"/>
    <property type="project" value="UniProtKB-KW"/>
</dbReference>
<dbReference type="Pfam" id="PF22634">
    <property type="entry name" value="POL2_thumb"/>
    <property type="match status" value="1"/>
</dbReference>
<dbReference type="InterPro" id="IPR042087">
    <property type="entry name" value="DNA_pol_B_thumb"/>
</dbReference>
<dbReference type="PANTHER" id="PTHR10670">
    <property type="entry name" value="DNA POLYMERASE EPSILON CATALYTIC SUBUNIT A"/>
    <property type="match status" value="1"/>
</dbReference>
<dbReference type="GO" id="GO:0045004">
    <property type="term" value="P:DNA replication proofreading"/>
    <property type="evidence" value="ECO:0007669"/>
    <property type="project" value="TreeGrafter"/>
</dbReference>
<accession>A0A9P0M5F4</accession>
<evidence type="ECO:0000256" key="4">
    <source>
        <dbReference type="ARBA" id="ARBA00022679"/>
    </source>
</evidence>
<keyword evidence="5 15" id="KW-0548">Nucleotidyltransferase</keyword>
<keyword evidence="6 15" id="KW-0235">DNA replication</keyword>
<evidence type="ECO:0000256" key="2">
    <source>
        <dbReference type="ARBA" id="ARBA00005755"/>
    </source>
</evidence>
<reference evidence="18" key="1">
    <citation type="submission" date="2022-03" db="EMBL/GenBank/DDBJ databases">
        <authorList>
            <person name="Sayadi A."/>
        </authorList>
    </citation>
    <scope>NUCLEOTIDE SEQUENCE</scope>
</reference>
<evidence type="ECO:0000313" key="18">
    <source>
        <dbReference type="EMBL" id="CAH2005328.1"/>
    </source>
</evidence>
<keyword evidence="12 15" id="KW-0411">Iron-sulfur</keyword>
<keyword evidence="8 15" id="KW-0863">Zinc-finger</keyword>
<dbReference type="Pfam" id="PF08490">
    <property type="entry name" value="DUF1744"/>
    <property type="match status" value="1"/>
</dbReference>
<dbReference type="EMBL" id="CAKOFQ010007634">
    <property type="protein sequence ID" value="CAH2005328.1"/>
    <property type="molecule type" value="Genomic_DNA"/>
</dbReference>
<keyword evidence="4 15" id="KW-0808">Transferase</keyword>
<dbReference type="SMART" id="SM01159">
    <property type="entry name" value="DUF1744"/>
    <property type="match status" value="1"/>
</dbReference>
<dbReference type="SUPFAM" id="SSF56672">
    <property type="entry name" value="DNA/RNA polymerases"/>
    <property type="match status" value="1"/>
</dbReference>
<dbReference type="InterPro" id="IPR043502">
    <property type="entry name" value="DNA/RNA_pol_sf"/>
</dbReference>
<evidence type="ECO:0000256" key="16">
    <source>
        <dbReference type="SAM" id="MobiDB-lite"/>
    </source>
</evidence>
<comment type="function">
    <text evidence="15">DNA polymerase II participates in chromosomal DNA replication.</text>
</comment>
<dbReference type="GO" id="GO:0003887">
    <property type="term" value="F:DNA-directed DNA polymerase activity"/>
    <property type="evidence" value="ECO:0007669"/>
    <property type="project" value="UniProtKB-KW"/>
</dbReference>
<evidence type="ECO:0000256" key="13">
    <source>
        <dbReference type="ARBA" id="ARBA00023125"/>
    </source>
</evidence>
<comment type="similarity">
    <text evidence="2 15">Belongs to the DNA polymerase type-B family.</text>
</comment>
<dbReference type="FunFam" id="1.10.132.60:FF:000002">
    <property type="entry name" value="DNA polymerase epsilon catalytic subunit"/>
    <property type="match status" value="1"/>
</dbReference>
<feature type="region of interest" description="Disordered" evidence="16">
    <location>
        <begin position="373"/>
        <end position="425"/>
    </location>
</feature>
<evidence type="ECO:0000256" key="1">
    <source>
        <dbReference type="ARBA" id="ARBA00004123"/>
    </source>
</evidence>
<dbReference type="Gene3D" id="1.10.132.60">
    <property type="entry name" value="DNA polymerase family B, C-terminal domain"/>
    <property type="match status" value="1"/>
</dbReference>
<comment type="caution">
    <text evidence="18">The sequence shown here is derived from an EMBL/GenBank/DDBJ whole genome shotgun (WGS) entry which is preliminary data.</text>
</comment>
<evidence type="ECO:0000256" key="3">
    <source>
        <dbReference type="ARBA" id="ARBA00022485"/>
    </source>
</evidence>
<dbReference type="GO" id="GO:0000278">
    <property type="term" value="P:mitotic cell cycle"/>
    <property type="evidence" value="ECO:0007669"/>
    <property type="project" value="TreeGrafter"/>
</dbReference>
<protein>
    <recommendedName>
        <fullName evidence="15">DNA polymerase epsilon catalytic subunit</fullName>
        <ecNumber evidence="15">2.7.7.7</ecNumber>
    </recommendedName>
</protein>
<dbReference type="InterPro" id="IPR054475">
    <property type="entry name" value="Znf-DPOE"/>
</dbReference>
<evidence type="ECO:0000256" key="9">
    <source>
        <dbReference type="ARBA" id="ARBA00022833"/>
    </source>
</evidence>
<keyword evidence="14 15" id="KW-0539">Nucleus</keyword>
<dbReference type="OrthoDB" id="10060449at2759"/>
<dbReference type="GO" id="GO:0003677">
    <property type="term" value="F:DNA binding"/>
    <property type="evidence" value="ECO:0007669"/>
    <property type="project" value="UniProtKB-KW"/>
</dbReference>
<dbReference type="Pfam" id="PF23250">
    <property type="entry name" value="zf_DPOE_2"/>
    <property type="match status" value="1"/>
</dbReference>
<dbReference type="InterPro" id="IPR013697">
    <property type="entry name" value="DNA_pol_e_suA_C"/>
</dbReference>
<comment type="catalytic activity">
    <reaction evidence="15">
        <text>DNA(n) + a 2'-deoxyribonucleoside 5'-triphosphate = DNA(n+1) + diphosphate</text>
        <dbReference type="Rhea" id="RHEA:22508"/>
        <dbReference type="Rhea" id="RHEA-COMP:17339"/>
        <dbReference type="Rhea" id="RHEA-COMP:17340"/>
        <dbReference type="ChEBI" id="CHEBI:33019"/>
        <dbReference type="ChEBI" id="CHEBI:61560"/>
        <dbReference type="ChEBI" id="CHEBI:173112"/>
        <dbReference type="EC" id="2.7.7.7"/>
    </reaction>
</comment>
<dbReference type="GO" id="GO:0008310">
    <property type="term" value="F:single-stranded DNA 3'-5' DNA exonuclease activity"/>
    <property type="evidence" value="ECO:0007669"/>
    <property type="project" value="TreeGrafter"/>
</dbReference>
<keyword evidence="11 15" id="KW-0408">Iron</keyword>
<feature type="compositionally biased region" description="Basic and acidic residues" evidence="16">
    <location>
        <begin position="416"/>
        <end position="425"/>
    </location>
</feature>
<dbReference type="Gene3D" id="3.90.1600.10">
    <property type="entry name" value="Palm domain of DNA polymerase"/>
    <property type="match status" value="1"/>
</dbReference>
<evidence type="ECO:0000256" key="5">
    <source>
        <dbReference type="ARBA" id="ARBA00022695"/>
    </source>
</evidence>
<comment type="subcellular location">
    <subcellularLocation>
        <location evidence="1 15">Nucleus</location>
    </subcellularLocation>
</comment>